<dbReference type="Pfam" id="PF11848">
    <property type="entry name" value="DUF3368"/>
    <property type="match status" value="1"/>
</dbReference>
<evidence type="ECO:0000313" key="1">
    <source>
        <dbReference type="EMBL" id="MCC9293912.1"/>
    </source>
</evidence>
<name>A0ABS8N294_9CLOT</name>
<reference evidence="1" key="1">
    <citation type="submission" date="2021-11" db="EMBL/GenBank/DDBJ databases">
        <authorList>
            <person name="Qingchun L."/>
            <person name="Dong Z."/>
            <person name="Zongwei Q."/>
            <person name="Jia Z."/>
            <person name="Duotao L."/>
        </authorList>
    </citation>
    <scope>NUCLEOTIDE SEQUENCE</scope>
    <source>
        <strain evidence="1">WLY-B-L2</strain>
    </source>
</reference>
<dbReference type="Proteomes" id="UP001165422">
    <property type="component" value="Unassembled WGS sequence"/>
</dbReference>
<comment type="caution">
    <text evidence="1">The sequence shown here is derived from an EMBL/GenBank/DDBJ whole genome shotgun (WGS) entry which is preliminary data.</text>
</comment>
<organism evidence="1 2">
    <name type="scientific">Clostridium aromativorans</name>
    <dbReference type="NCBI Taxonomy" id="2836848"/>
    <lineage>
        <taxon>Bacteria</taxon>
        <taxon>Bacillati</taxon>
        <taxon>Bacillota</taxon>
        <taxon>Clostridia</taxon>
        <taxon>Eubacteriales</taxon>
        <taxon>Clostridiaceae</taxon>
        <taxon>Clostridium</taxon>
    </lineage>
</organism>
<dbReference type="RefSeq" id="WP_207707994.1">
    <property type="nucleotide sequence ID" value="NZ_JAJJPB010000002.1"/>
</dbReference>
<sequence>MIKVICNSSPIIGLCIIKKLNLLWQLFDKVYVTEEVYREVVQNNELRHYGEQELINAVRDNKMIIYKVKNNELVEAMMGRLHRGELEVIQAARELNISRVIIDDRSARNRAKDMLLKPI</sequence>
<protein>
    <submittedName>
        <fullName evidence="1">DUF3368 domain-containing protein</fullName>
    </submittedName>
</protein>
<dbReference type="InterPro" id="IPR021799">
    <property type="entry name" value="PIN-like_prokaryotic"/>
</dbReference>
<dbReference type="PANTHER" id="PTHR39550">
    <property type="entry name" value="SLL0658 PROTEIN"/>
    <property type="match status" value="1"/>
</dbReference>
<gene>
    <name evidence="1" type="ORF">LN736_03375</name>
</gene>
<evidence type="ECO:0000313" key="2">
    <source>
        <dbReference type="Proteomes" id="UP001165422"/>
    </source>
</evidence>
<proteinExistence type="predicted"/>
<dbReference type="PANTHER" id="PTHR39550:SF1">
    <property type="entry name" value="SLL0658 PROTEIN"/>
    <property type="match status" value="1"/>
</dbReference>
<keyword evidence="2" id="KW-1185">Reference proteome</keyword>
<accession>A0ABS8N294</accession>
<dbReference type="EMBL" id="JAJJPB010000002">
    <property type="protein sequence ID" value="MCC9293912.1"/>
    <property type="molecule type" value="Genomic_DNA"/>
</dbReference>